<dbReference type="Proteomes" id="UP000257144">
    <property type="component" value="Unassembled WGS sequence"/>
</dbReference>
<gene>
    <name evidence="1" type="ORF">DRW41_09730</name>
</gene>
<protein>
    <submittedName>
        <fullName evidence="1">Uncharacterized protein</fullName>
    </submittedName>
</protein>
<keyword evidence="2" id="KW-1185">Reference proteome</keyword>
<reference evidence="1 2" key="1">
    <citation type="submission" date="2018-07" db="EMBL/GenBank/DDBJ databases">
        <title>Bacillus sp. YLB-04 draft genome sequence.</title>
        <authorList>
            <person name="Yu L."/>
            <person name="Tang X."/>
        </authorList>
    </citation>
    <scope>NUCLEOTIDE SEQUENCE [LARGE SCALE GENOMIC DNA]</scope>
    <source>
        <strain evidence="1 2">YLB-04</strain>
    </source>
</reference>
<dbReference type="RefSeq" id="WP_115451796.1">
    <property type="nucleotide sequence ID" value="NZ_QNQT01000003.1"/>
</dbReference>
<comment type="caution">
    <text evidence="1">The sequence shown here is derived from an EMBL/GenBank/DDBJ whole genome shotgun (WGS) entry which is preliminary data.</text>
</comment>
<evidence type="ECO:0000313" key="2">
    <source>
        <dbReference type="Proteomes" id="UP000257144"/>
    </source>
</evidence>
<accession>A0A3D8GRA7</accession>
<dbReference type="EMBL" id="QNQT01000003">
    <property type="protein sequence ID" value="RDU36968.1"/>
    <property type="molecule type" value="Genomic_DNA"/>
</dbReference>
<dbReference type="AlphaFoldDB" id="A0A3D8GRA7"/>
<evidence type="ECO:0000313" key="1">
    <source>
        <dbReference type="EMBL" id="RDU36968.1"/>
    </source>
</evidence>
<name>A0A3D8GRA7_9BACI</name>
<organism evidence="1 2">
    <name type="scientific">Neobacillus piezotolerans</name>
    <dbReference type="NCBI Taxonomy" id="2259171"/>
    <lineage>
        <taxon>Bacteria</taxon>
        <taxon>Bacillati</taxon>
        <taxon>Bacillota</taxon>
        <taxon>Bacilli</taxon>
        <taxon>Bacillales</taxon>
        <taxon>Bacillaceae</taxon>
        <taxon>Neobacillus</taxon>
    </lineage>
</organism>
<proteinExistence type="predicted"/>
<sequence length="409" mass="47384">MAAARIKSPLSIMRNIKNPRPLRRLIQLDYPIYNLPVILKERMSEPYESLEWFITRFLHEGNVHTQEDLAVRLGLPGGSRILSETLTHLESIGHIRNAEGRYKVLKNGAESFEKREKIYEAESRRLLYFDAIALQPLPREFYEDPANVILPADNRDMLNKSFVFDLWSTLADNPVKELLRYNGNERYSFNLPQEMIEIEINRQLLNDNAPGLNGEIRFIPLFICFYGEAGGFLTDTGVNGRDGAEIEVYIGTTGKRSPYFEHLIKSNLVRVWAMIQSEEQLNKGKQLSFSVLGLKLEEYLEIGRAEIGATGNIAYPIRPEDIDKWSGSPEFQNRILRHLTYTRELPLHANEQLGPILAFRLEDKNTLNELLAILKRQNVAYYNKHEYSDAYIQKQNDHLHQTFSTTWER</sequence>